<evidence type="ECO:0000256" key="5">
    <source>
        <dbReference type="SAM" id="MobiDB-lite"/>
    </source>
</evidence>
<dbReference type="PANTHER" id="PTHR31908">
    <property type="entry name" value="PROTEIN CROWDED NUCLEI 4"/>
    <property type="match status" value="1"/>
</dbReference>
<gene>
    <name evidence="6" type="ORF">GUJ93_ZPchr0006g45275</name>
</gene>
<evidence type="ECO:0000313" key="7">
    <source>
        <dbReference type="Proteomes" id="UP000729402"/>
    </source>
</evidence>
<feature type="region of interest" description="Disordered" evidence="5">
    <location>
        <begin position="239"/>
        <end position="442"/>
    </location>
</feature>
<dbReference type="Proteomes" id="UP000729402">
    <property type="component" value="Unassembled WGS sequence"/>
</dbReference>
<evidence type="ECO:0000256" key="4">
    <source>
        <dbReference type="ARBA" id="ARBA00024208"/>
    </source>
</evidence>
<keyword evidence="2" id="KW-0539">Nucleus</keyword>
<proteinExistence type="inferred from homology"/>
<name>A0A8J5SC46_ZIZPA</name>
<protein>
    <submittedName>
        <fullName evidence="6">Uncharacterized protein</fullName>
    </submittedName>
</protein>
<feature type="compositionally biased region" description="Basic residues" evidence="5">
    <location>
        <begin position="205"/>
        <end position="220"/>
    </location>
</feature>
<organism evidence="6 7">
    <name type="scientific">Zizania palustris</name>
    <name type="common">Northern wild rice</name>
    <dbReference type="NCBI Taxonomy" id="103762"/>
    <lineage>
        <taxon>Eukaryota</taxon>
        <taxon>Viridiplantae</taxon>
        <taxon>Streptophyta</taxon>
        <taxon>Embryophyta</taxon>
        <taxon>Tracheophyta</taxon>
        <taxon>Spermatophyta</taxon>
        <taxon>Magnoliopsida</taxon>
        <taxon>Liliopsida</taxon>
        <taxon>Poales</taxon>
        <taxon>Poaceae</taxon>
        <taxon>BOP clade</taxon>
        <taxon>Oryzoideae</taxon>
        <taxon>Oryzeae</taxon>
        <taxon>Zizaniinae</taxon>
        <taxon>Zizania</taxon>
    </lineage>
</organism>
<keyword evidence="1" id="KW-0175">Coiled coil</keyword>
<dbReference type="OrthoDB" id="673795at2759"/>
<reference evidence="6" key="1">
    <citation type="journal article" date="2021" name="bioRxiv">
        <title>Whole Genome Assembly and Annotation of Northern Wild Rice, Zizania palustris L., Supports a Whole Genome Duplication in the Zizania Genus.</title>
        <authorList>
            <person name="Haas M."/>
            <person name="Kono T."/>
            <person name="Macchietto M."/>
            <person name="Millas R."/>
            <person name="McGilp L."/>
            <person name="Shao M."/>
            <person name="Duquette J."/>
            <person name="Hirsch C.N."/>
            <person name="Kimball J."/>
        </authorList>
    </citation>
    <scope>NUCLEOTIDE SEQUENCE</scope>
    <source>
        <tissue evidence="6">Fresh leaf tissue</tissue>
    </source>
</reference>
<keyword evidence="7" id="KW-1185">Reference proteome</keyword>
<feature type="compositionally biased region" description="Polar residues" evidence="5">
    <location>
        <begin position="83"/>
        <end position="94"/>
    </location>
</feature>
<dbReference type="GO" id="GO:0005652">
    <property type="term" value="C:nuclear lamina"/>
    <property type="evidence" value="ECO:0007669"/>
    <property type="project" value="UniProtKB-SubCell"/>
</dbReference>
<dbReference type="InterPro" id="IPR040418">
    <property type="entry name" value="CRWN"/>
</dbReference>
<comment type="caution">
    <text evidence="6">The sequence shown here is derived from an EMBL/GenBank/DDBJ whole genome shotgun (WGS) entry which is preliminary data.</text>
</comment>
<sequence length="442" mass="47447">MLEKYKVCKDCGVTIFEGLDALVIKDSTDIEYPSLAAEGDNRSPNPDTLAQDTVLANSGGHLSLLQKCSRIFKFSPRKKPEQSSEQQAGKNTDFGTRLEEASQSDDDYEPTPVYQVAHDSFNAEELPSESGALENEESERQDIAADVQMESSFGIADNCVDIHGTQSFDGTTDMAVDTAIATVDQNGKDSVVLPEVDFEPETSKQGRRQQNRKGRAKGVKRTQSVRAVVEDAKGILGENFEEKNGQGDLGGTRKRRLVAGSTISEQDDDSEAHSESVSLGGQRRKRRQTAAVVVTQAPGEKRYNLRRTTVANAATAAQTHKKKAVKTGNKQTVEATTADDTEGTSKAEEPAVGSKGGSRSVDGTSQLHDFALAEAGGDAHGPAEITGEGDGDIADSKDALPDVMPMTPSGSELGAEHDDEDDGDSERRNQSIGKKLWSFFTT</sequence>
<evidence type="ECO:0000313" key="6">
    <source>
        <dbReference type="EMBL" id="KAG8072080.1"/>
    </source>
</evidence>
<comment type="similarity">
    <text evidence="4">Belongs to the CRWN family.</text>
</comment>
<feature type="region of interest" description="Disordered" evidence="5">
    <location>
        <begin position="194"/>
        <end position="224"/>
    </location>
</feature>
<dbReference type="GO" id="GO:0006997">
    <property type="term" value="P:nucleus organization"/>
    <property type="evidence" value="ECO:0007669"/>
    <property type="project" value="InterPro"/>
</dbReference>
<evidence type="ECO:0000256" key="3">
    <source>
        <dbReference type="ARBA" id="ARBA00024186"/>
    </source>
</evidence>
<reference evidence="6" key="2">
    <citation type="submission" date="2021-02" db="EMBL/GenBank/DDBJ databases">
        <authorList>
            <person name="Kimball J.A."/>
            <person name="Haas M.W."/>
            <person name="Macchietto M."/>
            <person name="Kono T."/>
            <person name="Duquette J."/>
            <person name="Shao M."/>
        </authorList>
    </citation>
    <scope>NUCLEOTIDE SEQUENCE</scope>
    <source>
        <tissue evidence="6">Fresh leaf tissue</tissue>
    </source>
</reference>
<comment type="subcellular location">
    <subcellularLocation>
        <location evidence="3">Nucleus lamina</location>
    </subcellularLocation>
</comment>
<feature type="compositionally biased region" description="Low complexity" evidence="5">
    <location>
        <begin position="308"/>
        <end position="318"/>
    </location>
</feature>
<feature type="region of interest" description="Disordered" evidence="5">
    <location>
        <begin position="76"/>
        <end position="112"/>
    </location>
</feature>
<evidence type="ECO:0000256" key="2">
    <source>
        <dbReference type="ARBA" id="ARBA00023242"/>
    </source>
</evidence>
<accession>A0A8J5SC46</accession>
<dbReference type="PANTHER" id="PTHR31908:SF11">
    <property type="entry name" value="PROTEIN CROWDED NUCLEI 1"/>
    <property type="match status" value="1"/>
</dbReference>
<dbReference type="AlphaFoldDB" id="A0A8J5SC46"/>
<evidence type="ECO:0000256" key="1">
    <source>
        <dbReference type="ARBA" id="ARBA00023054"/>
    </source>
</evidence>
<dbReference type="EMBL" id="JAAALK010000283">
    <property type="protein sequence ID" value="KAG8072080.1"/>
    <property type="molecule type" value="Genomic_DNA"/>
</dbReference>